<accession>A0A5R8Y423</accession>
<evidence type="ECO:0000256" key="5">
    <source>
        <dbReference type="ARBA" id="ARBA00023136"/>
    </source>
</evidence>
<dbReference type="GO" id="GO:0000271">
    <property type="term" value="P:polysaccharide biosynthetic process"/>
    <property type="evidence" value="ECO:0007669"/>
    <property type="project" value="InterPro"/>
</dbReference>
<dbReference type="Pfam" id="PF04138">
    <property type="entry name" value="GtrA_DPMS_TM"/>
    <property type="match status" value="1"/>
</dbReference>
<feature type="transmembrane region" description="Helical" evidence="6">
    <location>
        <begin position="71"/>
        <end position="96"/>
    </location>
</feature>
<sequence length="132" mass="15352">MNLKQIIKFGIIGTIGFCVDASVLVIGVNLFLFSIESSRLISFLCAVFVTWLLNRTFTFSRNQAFSKRKEYILYLIIQSIGAFLNYGIFMMLIYLNGFFEKYLIVSLGISALVAMFFNFFMLRRFVFKTCEY</sequence>
<comment type="caution">
    <text evidence="8">The sequence shown here is derived from an EMBL/GenBank/DDBJ whole genome shotgun (WGS) entry which is preliminary data.</text>
</comment>
<comment type="subcellular location">
    <subcellularLocation>
        <location evidence="1">Membrane</location>
        <topology evidence="1">Multi-pass membrane protein</topology>
    </subcellularLocation>
</comment>
<organism evidence="8 9">
    <name type="scientific">Arcobacter arenosus</name>
    <dbReference type="NCBI Taxonomy" id="2576037"/>
    <lineage>
        <taxon>Bacteria</taxon>
        <taxon>Pseudomonadati</taxon>
        <taxon>Campylobacterota</taxon>
        <taxon>Epsilonproteobacteria</taxon>
        <taxon>Campylobacterales</taxon>
        <taxon>Arcobacteraceae</taxon>
        <taxon>Arcobacter</taxon>
    </lineage>
</organism>
<dbReference type="PANTHER" id="PTHR38459">
    <property type="entry name" value="PROPHAGE BACTOPRENOL-LINKED GLUCOSE TRANSLOCASE HOMOLOG"/>
    <property type="match status" value="1"/>
</dbReference>
<reference evidence="8 9" key="1">
    <citation type="submission" date="2019-05" db="EMBL/GenBank/DDBJ databases">
        <title>Arcobacter sp. nov., isolated from sea sediment.</title>
        <authorList>
            <person name="Kim W."/>
        </authorList>
    </citation>
    <scope>NUCLEOTIDE SEQUENCE [LARGE SCALE GENOMIC DNA]</scope>
    <source>
        <strain evidence="8 9">CAU 1517</strain>
    </source>
</reference>
<dbReference type="PANTHER" id="PTHR38459:SF1">
    <property type="entry name" value="PROPHAGE BACTOPRENOL-LINKED GLUCOSE TRANSLOCASE HOMOLOG"/>
    <property type="match status" value="1"/>
</dbReference>
<keyword evidence="5 6" id="KW-0472">Membrane</keyword>
<evidence type="ECO:0000256" key="3">
    <source>
        <dbReference type="ARBA" id="ARBA00022692"/>
    </source>
</evidence>
<feature type="transmembrane region" description="Helical" evidence="6">
    <location>
        <begin position="40"/>
        <end position="59"/>
    </location>
</feature>
<feature type="transmembrane region" description="Helical" evidence="6">
    <location>
        <begin position="12"/>
        <end position="34"/>
    </location>
</feature>
<gene>
    <name evidence="8" type="ORF">FDK22_07060</name>
</gene>
<dbReference type="Proteomes" id="UP000308901">
    <property type="component" value="Unassembled WGS sequence"/>
</dbReference>
<dbReference type="InterPro" id="IPR007267">
    <property type="entry name" value="GtrA_DPMS_TM"/>
</dbReference>
<dbReference type="OrthoDB" id="5457581at2"/>
<dbReference type="AlphaFoldDB" id="A0A5R8Y423"/>
<evidence type="ECO:0000313" key="9">
    <source>
        <dbReference type="Proteomes" id="UP000308901"/>
    </source>
</evidence>
<name>A0A5R8Y423_9BACT</name>
<evidence type="ECO:0000259" key="7">
    <source>
        <dbReference type="Pfam" id="PF04138"/>
    </source>
</evidence>
<evidence type="ECO:0000256" key="2">
    <source>
        <dbReference type="ARBA" id="ARBA00009399"/>
    </source>
</evidence>
<evidence type="ECO:0000256" key="4">
    <source>
        <dbReference type="ARBA" id="ARBA00022989"/>
    </source>
</evidence>
<evidence type="ECO:0000313" key="8">
    <source>
        <dbReference type="EMBL" id="TLP39621.1"/>
    </source>
</evidence>
<evidence type="ECO:0000256" key="1">
    <source>
        <dbReference type="ARBA" id="ARBA00004141"/>
    </source>
</evidence>
<comment type="similarity">
    <text evidence="2">Belongs to the GtrA family.</text>
</comment>
<feature type="domain" description="GtrA/DPMS transmembrane" evidence="7">
    <location>
        <begin position="8"/>
        <end position="127"/>
    </location>
</feature>
<keyword evidence="4 6" id="KW-1133">Transmembrane helix</keyword>
<dbReference type="InterPro" id="IPR051401">
    <property type="entry name" value="GtrA_CellWall_Glycosyl"/>
</dbReference>
<dbReference type="GO" id="GO:0005886">
    <property type="term" value="C:plasma membrane"/>
    <property type="evidence" value="ECO:0007669"/>
    <property type="project" value="TreeGrafter"/>
</dbReference>
<keyword evidence="9" id="KW-1185">Reference proteome</keyword>
<keyword evidence="3 6" id="KW-0812">Transmembrane</keyword>
<feature type="transmembrane region" description="Helical" evidence="6">
    <location>
        <begin position="102"/>
        <end position="122"/>
    </location>
</feature>
<proteinExistence type="inferred from homology"/>
<evidence type="ECO:0000256" key="6">
    <source>
        <dbReference type="SAM" id="Phobius"/>
    </source>
</evidence>
<protein>
    <submittedName>
        <fullName evidence="8">GtrA family protein</fullName>
    </submittedName>
</protein>
<dbReference type="EMBL" id="VANU01000002">
    <property type="protein sequence ID" value="TLP39621.1"/>
    <property type="molecule type" value="Genomic_DNA"/>
</dbReference>